<dbReference type="EMBL" id="BAAAPN010000106">
    <property type="protein sequence ID" value="GAA1776791.1"/>
    <property type="molecule type" value="Genomic_DNA"/>
</dbReference>
<comment type="caution">
    <text evidence="7">The sequence shown here is derived from an EMBL/GenBank/DDBJ whole genome shotgun (WGS) entry which is preliminary data.</text>
</comment>
<feature type="transmembrane region" description="Helical" evidence="6">
    <location>
        <begin position="253"/>
        <end position="275"/>
    </location>
</feature>
<feature type="transmembrane region" description="Helical" evidence="6">
    <location>
        <begin position="39"/>
        <end position="61"/>
    </location>
</feature>
<dbReference type="Proteomes" id="UP001501475">
    <property type="component" value="Unassembled WGS sequence"/>
</dbReference>
<feature type="transmembrane region" description="Helical" evidence="6">
    <location>
        <begin position="295"/>
        <end position="320"/>
    </location>
</feature>
<evidence type="ECO:0000313" key="8">
    <source>
        <dbReference type="Proteomes" id="UP001501475"/>
    </source>
</evidence>
<comment type="subcellular location">
    <subcellularLocation>
        <location evidence="1">Cell membrane</location>
        <topology evidence="1">Multi-pass membrane protein</topology>
    </subcellularLocation>
</comment>
<evidence type="ECO:0000313" key="7">
    <source>
        <dbReference type="EMBL" id="GAA1776791.1"/>
    </source>
</evidence>
<feature type="transmembrane region" description="Helical" evidence="6">
    <location>
        <begin position="73"/>
        <end position="95"/>
    </location>
</feature>
<dbReference type="InterPro" id="IPR022791">
    <property type="entry name" value="L-PG_synthase/AglD"/>
</dbReference>
<protein>
    <submittedName>
        <fullName evidence="7">Uncharacterized protein</fullName>
    </submittedName>
</protein>
<gene>
    <name evidence="7" type="ORF">GCM10009810_37420</name>
</gene>
<evidence type="ECO:0000256" key="2">
    <source>
        <dbReference type="ARBA" id="ARBA00022475"/>
    </source>
</evidence>
<keyword evidence="2" id="KW-1003">Cell membrane</keyword>
<organism evidence="7 8">
    <name type="scientific">Nostocoides vanveenii</name>
    <dbReference type="NCBI Taxonomy" id="330835"/>
    <lineage>
        <taxon>Bacteria</taxon>
        <taxon>Bacillati</taxon>
        <taxon>Actinomycetota</taxon>
        <taxon>Actinomycetes</taxon>
        <taxon>Micrococcales</taxon>
        <taxon>Intrasporangiaceae</taxon>
        <taxon>Nostocoides</taxon>
    </lineage>
</organism>
<keyword evidence="4 6" id="KW-1133">Transmembrane helix</keyword>
<evidence type="ECO:0000256" key="1">
    <source>
        <dbReference type="ARBA" id="ARBA00004651"/>
    </source>
</evidence>
<sequence>MLQFIGGFALAGALLGWGLPHFAKTSWPAIWSVIGTVSAWQSLGFVALVVTGLGAYTFTLTGSMPGLSHLRALIVNVCGSSVSNLLPAGGALGMAATFTICRSWGFTRRAVSTSIIVSAVWNTLFRIALPLIAIVLLTLGRAEMPRIMRDAAVAAVASGAAIVAVFIAVLASGRAATTVGRGVDRMLRPLTRRRPRSMSVDALVTDLRAQIIDVVRTGWFPMTMGLVGYFAFYYLVFLAIMRTTGVELFHGELFAAFAIGRLLTAVGITPGGVGVTETGTAAALVAWGAAPAEATAAVVLFSIFTHLLEVPLGAIGWLAWSMMPKTPAPDDEPAPSVP</sequence>
<proteinExistence type="predicted"/>
<name>A0ABP4XBZ2_9MICO</name>
<dbReference type="PANTHER" id="PTHR39087">
    <property type="entry name" value="UPF0104 MEMBRANE PROTEIN MJ1595"/>
    <property type="match status" value="1"/>
</dbReference>
<feature type="transmembrane region" description="Helical" evidence="6">
    <location>
        <begin position="151"/>
        <end position="171"/>
    </location>
</feature>
<evidence type="ECO:0000256" key="3">
    <source>
        <dbReference type="ARBA" id="ARBA00022692"/>
    </source>
</evidence>
<keyword evidence="3 6" id="KW-0812">Transmembrane</keyword>
<keyword evidence="8" id="KW-1185">Reference proteome</keyword>
<feature type="transmembrane region" description="Helical" evidence="6">
    <location>
        <begin position="219"/>
        <end position="241"/>
    </location>
</feature>
<dbReference type="Pfam" id="PF03706">
    <property type="entry name" value="LPG_synthase_TM"/>
    <property type="match status" value="1"/>
</dbReference>
<accession>A0ABP4XBZ2</accession>
<keyword evidence="5 6" id="KW-0472">Membrane</keyword>
<evidence type="ECO:0000256" key="6">
    <source>
        <dbReference type="SAM" id="Phobius"/>
    </source>
</evidence>
<feature type="transmembrane region" description="Helical" evidence="6">
    <location>
        <begin position="115"/>
        <end position="139"/>
    </location>
</feature>
<evidence type="ECO:0000256" key="4">
    <source>
        <dbReference type="ARBA" id="ARBA00022989"/>
    </source>
</evidence>
<evidence type="ECO:0000256" key="5">
    <source>
        <dbReference type="ARBA" id="ARBA00023136"/>
    </source>
</evidence>
<reference evidence="8" key="1">
    <citation type="journal article" date="2019" name="Int. J. Syst. Evol. Microbiol.">
        <title>The Global Catalogue of Microorganisms (GCM) 10K type strain sequencing project: providing services to taxonomists for standard genome sequencing and annotation.</title>
        <authorList>
            <consortium name="The Broad Institute Genomics Platform"/>
            <consortium name="The Broad Institute Genome Sequencing Center for Infectious Disease"/>
            <person name="Wu L."/>
            <person name="Ma J."/>
        </authorList>
    </citation>
    <scope>NUCLEOTIDE SEQUENCE [LARGE SCALE GENOMIC DNA]</scope>
    <source>
        <strain evidence="8">JCM 15591</strain>
    </source>
</reference>
<dbReference type="PANTHER" id="PTHR39087:SF2">
    <property type="entry name" value="UPF0104 MEMBRANE PROTEIN MJ1595"/>
    <property type="match status" value="1"/>
</dbReference>
<dbReference type="RefSeq" id="WP_344069324.1">
    <property type="nucleotide sequence ID" value="NZ_BAAAPN010000106.1"/>
</dbReference>